<evidence type="ECO:0000313" key="3">
    <source>
        <dbReference type="EMBL" id="HEB43447.1"/>
    </source>
</evidence>
<keyword evidence="1" id="KW-1133">Transmembrane helix</keyword>
<evidence type="ECO:0000259" key="2">
    <source>
        <dbReference type="Pfam" id="PF04608"/>
    </source>
</evidence>
<dbReference type="AlphaFoldDB" id="A0A7C1T9S9"/>
<dbReference type="CDD" id="cd06971">
    <property type="entry name" value="PgpA"/>
    <property type="match status" value="1"/>
</dbReference>
<keyword evidence="1" id="KW-0472">Membrane</keyword>
<sequence>MLCRSRPAGDKRQSRHRSREPMIEFHILEPPGIGLVPTWQWLMATWFGTGLVVPLRAGLAVFALLPLVVLAIKLPRLVVPVFAVVIFALGVHVSSAIELATGVKDDRRIVIDEVAAFLIGASMIRQAGWRMLVPFAALFLFLDRVKPWPVAYVEQIPSGWGVMLDDLVPAVAVGLLFAVAQHFWNRQSR</sequence>
<protein>
    <submittedName>
        <fullName evidence="3">Phosphatidylglycerophosphatase A</fullName>
    </submittedName>
</protein>
<dbReference type="InterPro" id="IPR007686">
    <property type="entry name" value="YutG/PgpA"/>
</dbReference>
<proteinExistence type="predicted"/>
<keyword evidence="1" id="KW-0812">Transmembrane</keyword>
<feature type="transmembrane region" description="Helical" evidence="1">
    <location>
        <begin position="167"/>
        <end position="184"/>
    </location>
</feature>
<organism evidence="3">
    <name type="scientific">Agrobacterium albertimagni</name>
    <dbReference type="NCBI Taxonomy" id="147266"/>
    <lineage>
        <taxon>Bacteria</taxon>
        <taxon>Pseudomonadati</taxon>
        <taxon>Pseudomonadota</taxon>
        <taxon>Alphaproteobacteria</taxon>
        <taxon>Hyphomicrobiales</taxon>
        <taxon>Rhizobiaceae</taxon>
        <taxon>Rhizobium/Agrobacterium group</taxon>
        <taxon>Agrobacterium</taxon>
    </lineage>
</organism>
<feature type="domain" description="YutG/PgpA" evidence="2">
    <location>
        <begin position="43"/>
        <end position="179"/>
    </location>
</feature>
<gene>
    <name evidence="3" type="ORF">ENP70_07065</name>
</gene>
<feature type="transmembrane region" description="Helical" evidence="1">
    <location>
        <begin position="51"/>
        <end position="72"/>
    </location>
</feature>
<accession>A0A7C1T9S9</accession>
<comment type="caution">
    <text evidence="3">The sequence shown here is derived from an EMBL/GenBank/DDBJ whole genome shotgun (WGS) entry which is preliminary data.</text>
</comment>
<dbReference type="Pfam" id="PF04608">
    <property type="entry name" value="PgpA"/>
    <property type="match status" value="1"/>
</dbReference>
<name>A0A7C1T9S9_9HYPH</name>
<dbReference type="EMBL" id="DSKI01000366">
    <property type="protein sequence ID" value="HEB43447.1"/>
    <property type="molecule type" value="Genomic_DNA"/>
</dbReference>
<reference evidence="3" key="1">
    <citation type="journal article" date="2020" name="mSystems">
        <title>Genome- and Community-Level Interaction Insights into Carbon Utilization and Element Cycling Functions of Hydrothermarchaeota in Hydrothermal Sediment.</title>
        <authorList>
            <person name="Zhou Z."/>
            <person name="Liu Y."/>
            <person name="Xu W."/>
            <person name="Pan J."/>
            <person name="Luo Z.H."/>
            <person name="Li M."/>
        </authorList>
    </citation>
    <scope>NUCLEOTIDE SEQUENCE [LARGE SCALE GENOMIC DNA]</scope>
    <source>
        <strain evidence="3">SpSt-243</strain>
    </source>
</reference>
<dbReference type="PANTHER" id="PTHR36305:SF1">
    <property type="entry name" value="PHOSPHATIDYLGLYCEROPHOSPHATASE A"/>
    <property type="match status" value="1"/>
</dbReference>
<dbReference type="GO" id="GO:0008962">
    <property type="term" value="F:phosphatidylglycerophosphatase activity"/>
    <property type="evidence" value="ECO:0007669"/>
    <property type="project" value="InterPro"/>
</dbReference>
<dbReference type="GO" id="GO:0006629">
    <property type="term" value="P:lipid metabolic process"/>
    <property type="evidence" value="ECO:0007669"/>
    <property type="project" value="InterPro"/>
</dbReference>
<evidence type="ECO:0000256" key="1">
    <source>
        <dbReference type="SAM" id="Phobius"/>
    </source>
</evidence>
<dbReference type="PANTHER" id="PTHR36305">
    <property type="entry name" value="PHOSPHATIDYLGLYCEROPHOSPHATASE A"/>
    <property type="match status" value="1"/>
</dbReference>
<dbReference type="InterPro" id="IPR036681">
    <property type="entry name" value="PgpA-like_sf"/>
</dbReference>
<feature type="transmembrane region" description="Helical" evidence="1">
    <location>
        <begin position="78"/>
        <end position="103"/>
    </location>
</feature>
<dbReference type="SUPFAM" id="SSF101307">
    <property type="entry name" value="YutG-like"/>
    <property type="match status" value="1"/>
</dbReference>
<dbReference type="InterPro" id="IPR026037">
    <property type="entry name" value="PgpA"/>
</dbReference>